<name>A0ABQ3K481_9PSEU</name>
<reference evidence="2" key="1">
    <citation type="journal article" date="2019" name="Int. J. Syst. Evol. Microbiol.">
        <title>The Global Catalogue of Microorganisms (GCM) 10K type strain sequencing project: providing services to taxonomists for standard genome sequencing and annotation.</title>
        <authorList>
            <consortium name="The Broad Institute Genomics Platform"/>
            <consortium name="The Broad Institute Genome Sequencing Center for Infectious Disease"/>
            <person name="Wu L."/>
            <person name="Ma J."/>
        </authorList>
    </citation>
    <scope>NUCLEOTIDE SEQUENCE [LARGE SCALE GENOMIC DNA]</scope>
    <source>
        <strain evidence="2">CGMCC 4.7680</strain>
    </source>
</reference>
<protein>
    <submittedName>
        <fullName evidence="1">Uncharacterized protein</fullName>
    </submittedName>
</protein>
<keyword evidence="2" id="KW-1185">Reference proteome</keyword>
<gene>
    <name evidence="1" type="ORF">GCM10017567_06230</name>
</gene>
<evidence type="ECO:0000313" key="2">
    <source>
        <dbReference type="Proteomes" id="UP000649955"/>
    </source>
</evidence>
<evidence type="ECO:0000313" key="1">
    <source>
        <dbReference type="EMBL" id="GHF94513.1"/>
    </source>
</evidence>
<organism evidence="1 2">
    <name type="scientific">Amycolatopsis bullii</name>
    <dbReference type="NCBI Taxonomy" id="941987"/>
    <lineage>
        <taxon>Bacteria</taxon>
        <taxon>Bacillati</taxon>
        <taxon>Actinomycetota</taxon>
        <taxon>Actinomycetes</taxon>
        <taxon>Pseudonocardiales</taxon>
        <taxon>Pseudonocardiaceae</taxon>
        <taxon>Amycolatopsis</taxon>
    </lineage>
</organism>
<dbReference type="EMBL" id="BNAW01000002">
    <property type="protein sequence ID" value="GHF94513.1"/>
    <property type="molecule type" value="Genomic_DNA"/>
</dbReference>
<comment type="caution">
    <text evidence="1">The sequence shown here is derived from an EMBL/GenBank/DDBJ whole genome shotgun (WGS) entry which is preliminary data.</text>
</comment>
<sequence length="85" mass="9111">MEFDAAGGHRPFDDQLVRLVLPLFRAQLPARVGLVAHSRHEKSSLATQASILANARRVEKGDSPGCTGGHENCTVGYQPRAATAM</sequence>
<accession>A0ABQ3K481</accession>
<dbReference type="Proteomes" id="UP000649955">
    <property type="component" value="Unassembled WGS sequence"/>
</dbReference>
<proteinExistence type="predicted"/>